<dbReference type="Gene3D" id="2.70.170.10">
    <property type="entry name" value="Neurotransmitter-gated ion-channel ligand-binding domain"/>
    <property type="match status" value="1"/>
</dbReference>
<dbReference type="InterPro" id="IPR002394">
    <property type="entry name" value="Nicotinic_acetylcholine_rcpt"/>
</dbReference>
<comment type="subcellular location">
    <subcellularLocation>
        <location evidence="10">Synaptic cell membrane</location>
        <topology evidence="10">Multi-pass membrane protein</topology>
    </subcellularLocation>
</comment>
<dbReference type="GO" id="GO:0045211">
    <property type="term" value="C:postsynaptic membrane"/>
    <property type="evidence" value="ECO:0007669"/>
    <property type="project" value="InterPro"/>
</dbReference>
<evidence type="ECO:0000256" key="10">
    <source>
        <dbReference type="ARBA" id="ARBA00034099"/>
    </source>
</evidence>
<dbReference type="SUPFAM" id="SSF63712">
    <property type="entry name" value="Nicotinic receptor ligand binding domain-like"/>
    <property type="match status" value="1"/>
</dbReference>
<evidence type="ECO:0000256" key="7">
    <source>
        <dbReference type="ARBA" id="ARBA00023170"/>
    </source>
</evidence>
<dbReference type="PRINTS" id="PR00254">
    <property type="entry name" value="NICOTINICR"/>
</dbReference>
<reference evidence="12" key="4">
    <citation type="submission" date="2025-09" db="UniProtKB">
        <authorList>
            <consortium name="Ensembl"/>
        </authorList>
    </citation>
    <scope>IDENTIFICATION</scope>
    <source>
        <strain evidence="12">HSOK</strain>
    </source>
</reference>
<keyword evidence="1" id="KW-0813">Transport</keyword>
<dbReference type="Ensembl" id="ENSORLT00015026143.1">
    <property type="protein sequence ID" value="ENSORLP00015017642.1"/>
    <property type="gene ID" value="ENSORLG00015018685.1"/>
</dbReference>
<protein>
    <recommendedName>
        <fullName evidence="11">Neurotransmitter-gated ion-channel ligand-binding domain-containing protein</fullName>
    </recommendedName>
</protein>
<evidence type="ECO:0000256" key="4">
    <source>
        <dbReference type="ARBA" id="ARBA00023018"/>
    </source>
</evidence>
<evidence type="ECO:0000256" key="3">
    <source>
        <dbReference type="ARBA" id="ARBA00022692"/>
    </source>
</evidence>
<reference key="1">
    <citation type="journal article" date="2007" name="Nature">
        <title>The medaka draft genome and insights into vertebrate genome evolution.</title>
        <authorList>
            <person name="Kasahara M."/>
            <person name="Naruse K."/>
            <person name="Sasaki S."/>
            <person name="Nakatani Y."/>
            <person name="Qu W."/>
            <person name="Ahsan B."/>
            <person name="Yamada T."/>
            <person name="Nagayasu Y."/>
            <person name="Doi K."/>
            <person name="Kasai Y."/>
            <person name="Jindo T."/>
            <person name="Kobayashi D."/>
            <person name="Shimada A."/>
            <person name="Toyoda A."/>
            <person name="Kuroki Y."/>
            <person name="Fujiyama A."/>
            <person name="Sasaki T."/>
            <person name="Shimizu A."/>
            <person name="Asakawa S."/>
            <person name="Shimizu N."/>
            <person name="Hashimoto S."/>
            <person name="Yang J."/>
            <person name="Lee Y."/>
            <person name="Matsushima K."/>
            <person name="Sugano S."/>
            <person name="Sakaizumi M."/>
            <person name="Narita T."/>
            <person name="Ohishi K."/>
            <person name="Haga S."/>
            <person name="Ohta F."/>
            <person name="Nomoto H."/>
            <person name="Nogata K."/>
            <person name="Morishita T."/>
            <person name="Endo T."/>
            <person name="Shin-I T."/>
            <person name="Takeda H."/>
            <person name="Morishita S."/>
            <person name="Kohara Y."/>
        </authorList>
    </citation>
    <scope>NUCLEOTIDE SEQUENCE [LARGE SCALE GENOMIC DNA]</scope>
    <source>
        <strain>Hd-rR</strain>
    </source>
</reference>
<keyword evidence="3" id="KW-0812">Transmembrane</keyword>
<keyword evidence="8" id="KW-1071">Ligand-gated ion channel</keyword>
<evidence type="ECO:0000259" key="11">
    <source>
        <dbReference type="Pfam" id="PF02931"/>
    </source>
</evidence>
<dbReference type="AlphaFoldDB" id="A0A3P9IC51"/>
<name>A0A3P9IC51_ORYLA</name>
<keyword evidence="2" id="KW-1003">Cell membrane</keyword>
<proteinExistence type="predicted"/>
<keyword evidence="6" id="KW-0472">Membrane</keyword>
<dbReference type="GO" id="GO:0022848">
    <property type="term" value="F:acetylcholine-gated monoatomic cation-selective channel activity"/>
    <property type="evidence" value="ECO:0007669"/>
    <property type="project" value="InterPro"/>
</dbReference>
<dbReference type="InterPro" id="IPR006202">
    <property type="entry name" value="Neur_chan_lig-bd"/>
</dbReference>
<dbReference type="Pfam" id="PF02931">
    <property type="entry name" value="Neur_chan_LBD"/>
    <property type="match status" value="1"/>
</dbReference>
<feature type="domain" description="Neurotransmitter-gated ion-channel ligand-binding" evidence="11">
    <location>
        <begin position="36"/>
        <end position="129"/>
    </location>
</feature>
<evidence type="ECO:0000313" key="13">
    <source>
        <dbReference type="Proteomes" id="UP000265200"/>
    </source>
</evidence>
<evidence type="ECO:0000256" key="8">
    <source>
        <dbReference type="ARBA" id="ARBA00023286"/>
    </source>
</evidence>
<evidence type="ECO:0000256" key="5">
    <source>
        <dbReference type="ARBA" id="ARBA00023065"/>
    </source>
</evidence>
<evidence type="ECO:0000313" key="12">
    <source>
        <dbReference type="Ensembl" id="ENSORLP00015017642.1"/>
    </source>
</evidence>
<evidence type="ECO:0000256" key="6">
    <source>
        <dbReference type="ARBA" id="ARBA00023136"/>
    </source>
</evidence>
<dbReference type="InterPro" id="IPR036734">
    <property type="entry name" value="Neur_chan_lig-bd_sf"/>
</dbReference>
<organism evidence="12 13">
    <name type="scientific">Oryzias latipes</name>
    <name type="common">Japanese rice fish</name>
    <name type="synonym">Japanese killifish</name>
    <dbReference type="NCBI Taxonomy" id="8090"/>
    <lineage>
        <taxon>Eukaryota</taxon>
        <taxon>Metazoa</taxon>
        <taxon>Chordata</taxon>
        <taxon>Craniata</taxon>
        <taxon>Vertebrata</taxon>
        <taxon>Euteleostomi</taxon>
        <taxon>Actinopterygii</taxon>
        <taxon>Neopterygii</taxon>
        <taxon>Teleostei</taxon>
        <taxon>Neoteleostei</taxon>
        <taxon>Acanthomorphata</taxon>
        <taxon>Ovalentaria</taxon>
        <taxon>Atherinomorphae</taxon>
        <taxon>Beloniformes</taxon>
        <taxon>Adrianichthyidae</taxon>
        <taxon>Oryziinae</taxon>
        <taxon>Oryzias</taxon>
    </lineage>
</organism>
<keyword evidence="4" id="KW-0770">Synapse</keyword>
<evidence type="ECO:0000256" key="1">
    <source>
        <dbReference type="ARBA" id="ARBA00022448"/>
    </source>
</evidence>
<reference evidence="12 13" key="2">
    <citation type="submission" date="2017-04" db="EMBL/GenBank/DDBJ databases">
        <title>CpG methylation of centromeres and impact of large insertions on vertebrate speciation.</title>
        <authorList>
            <person name="Ichikawa K."/>
            <person name="Yoshimura J."/>
            <person name="Morishita S."/>
        </authorList>
    </citation>
    <scope>NUCLEOTIDE SEQUENCE</scope>
    <source>
        <strain evidence="12 13">HSOK</strain>
    </source>
</reference>
<keyword evidence="7" id="KW-0675">Receptor</keyword>
<reference evidence="12" key="3">
    <citation type="submission" date="2025-08" db="UniProtKB">
        <authorList>
            <consortium name="Ensembl"/>
        </authorList>
    </citation>
    <scope>IDENTIFICATION</scope>
    <source>
        <strain evidence="12">HSOK</strain>
    </source>
</reference>
<keyword evidence="5" id="KW-0406">Ion transport</keyword>
<sequence length="149" mass="17608">VTIKGIGEKALCVLVCLRICECVKNKRSKCFSSKSEDRLFRRLFRRYNQFIRPVENVSDPVTVEFEVSISQLVKVDEVNQIMETNLWLRHVWNDYKLRWTPAEYDGIEFIRVPSNRIWRPDIVLYNKSELGNNFFIKRKMNLSSSIGTS</sequence>
<dbReference type="GO" id="GO:0004888">
    <property type="term" value="F:transmembrane signaling receptor activity"/>
    <property type="evidence" value="ECO:0007669"/>
    <property type="project" value="InterPro"/>
</dbReference>
<evidence type="ECO:0000256" key="2">
    <source>
        <dbReference type="ARBA" id="ARBA00022475"/>
    </source>
</evidence>
<dbReference type="PANTHER" id="PTHR18945">
    <property type="entry name" value="NEUROTRANSMITTER GATED ION CHANNEL"/>
    <property type="match status" value="1"/>
</dbReference>
<dbReference type="Proteomes" id="UP000265200">
    <property type="component" value="Chromosome 10"/>
</dbReference>
<accession>A0A3P9IC51</accession>
<keyword evidence="9" id="KW-0407">Ion channel</keyword>
<dbReference type="InterPro" id="IPR006201">
    <property type="entry name" value="Neur_channel"/>
</dbReference>
<evidence type="ECO:0000256" key="9">
    <source>
        <dbReference type="ARBA" id="ARBA00023303"/>
    </source>
</evidence>